<dbReference type="EMBL" id="CP145892">
    <property type="protein sequence ID" value="WWP22201.1"/>
    <property type="molecule type" value="Genomic_DNA"/>
</dbReference>
<evidence type="ECO:0000256" key="1">
    <source>
        <dbReference type="SAM" id="Phobius"/>
    </source>
</evidence>
<dbReference type="GeneID" id="93475501"/>
<keyword evidence="1" id="KW-0812">Transmembrane</keyword>
<dbReference type="RefSeq" id="WP_100529569.1">
    <property type="nucleotide sequence ID" value="NZ_CP145892.1"/>
</dbReference>
<name>A0ABD8AXC2_PAEAM</name>
<evidence type="ECO:0000313" key="3">
    <source>
        <dbReference type="Proteomes" id="UP001364764"/>
    </source>
</evidence>
<feature type="transmembrane region" description="Helical" evidence="1">
    <location>
        <begin position="6"/>
        <end position="27"/>
    </location>
</feature>
<reference evidence="2 3" key="1">
    <citation type="submission" date="2024-02" db="EMBL/GenBank/DDBJ databases">
        <title>Complete sequences of two Paenibacillus sp. strains and one Lysinibacillus strain isolated from the environment on STAA medium highlight biotechnological potential.</title>
        <authorList>
            <person name="Attere S.A."/>
            <person name="Piche L.C."/>
            <person name="Intertaglia L."/>
            <person name="Lami R."/>
            <person name="Charette S.J."/>
            <person name="Vincent A.T."/>
        </authorList>
    </citation>
    <scope>NUCLEOTIDE SEQUENCE [LARGE SCALE GENOMIC DNA]</scope>
    <source>
        <strain evidence="2 3">Y5S-7</strain>
    </source>
</reference>
<gene>
    <name evidence="2" type="ORF">V6668_08510</name>
</gene>
<dbReference type="Proteomes" id="UP001364764">
    <property type="component" value="Chromosome"/>
</dbReference>
<evidence type="ECO:0008006" key="4">
    <source>
        <dbReference type="Google" id="ProtNLM"/>
    </source>
</evidence>
<organism evidence="2 3">
    <name type="scientific">Paenibacillus amylolyticus</name>
    <dbReference type="NCBI Taxonomy" id="1451"/>
    <lineage>
        <taxon>Bacteria</taxon>
        <taxon>Bacillati</taxon>
        <taxon>Bacillota</taxon>
        <taxon>Bacilli</taxon>
        <taxon>Bacillales</taxon>
        <taxon>Paenibacillaceae</taxon>
        <taxon>Paenibacillus</taxon>
    </lineage>
</organism>
<keyword evidence="1" id="KW-1133">Transmembrane helix</keyword>
<accession>A0ABD8AXC2</accession>
<evidence type="ECO:0000313" key="2">
    <source>
        <dbReference type="EMBL" id="WWP22201.1"/>
    </source>
</evidence>
<proteinExistence type="predicted"/>
<keyword evidence="1" id="KW-0472">Membrane</keyword>
<sequence>MRKSTIFWITGVTIILLVTLLIYSYVIPSVSAQDVVMAGTIRQIDTDVVEVELEITRKREDKDQHMVYPVVPGWEGVTFTEEQDDAWYMPSSVGSSYLDQVILEKYLKAQGMTMKSADNLIGFAIPDEIGSYKLRLTLRSLDGTTQPLENPVVYYVHNEHLLGKDLSWVTSENLEINKE</sequence>
<protein>
    <recommendedName>
        <fullName evidence="4">DUF4309 domain-containing protein</fullName>
    </recommendedName>
</protein>
<dbReference type="AlphaFoldDB" id="A0ABD8AXC2"/>